<keyword evidence="2" id="KW-0680">Restriction system</keyword>
<dbReference type="RefSeq" id="WP_311591945.1">
    <property type="nucleotide sequence ID" value="NZ_JAVRHV010000001.1"/>
</dbReference>
<organism evidence="5 6">
    <name type="scientific">Urechidicola vernalis</name>
    <dbReference type="NCBI Taxonomy" id="3075600"/>
    <lineage>
        <taxon>Bacteria</taxon>
        <taxon>Pseudomonadati</taxon>
        <taxon>Bacteroidota</taxon>
        <taxon>Flavobacteriia</taxon>
        <taxon>Flavobacteriales</taxon>
        <taxon>Flavobacteriaceae</taxon>
        <taxon>Urechidicola</taxon>
    </lineage>
</organism>
<accession>A0ABU2Y257</accession>
<reference evidence="5 6" key="1">
    <citation type="submission" date="2023-09" db="EMBL/GenBank/DDBJ databases">
        <authorList>
            <person name="Rey-Velasco X."/>
        </authorList>
    </citation>
    <scope>NUCLEOTIDE SEQUENCE [LARGE SCALE GENOMIC DNA]</scope>
    <source>
        <strain evidence="5 6">P050</strain>
    </source>
</reference>
<dbReference type="EMBL" id="JAVRHV010000001">
    <property type="protein sequence ID" value="MDT0552117.1"/>
    <property type="molecule type" value="Genomic_DNA"/>
</dbReference>
<comment type="caution">
    <text evidence="5">The sequence shown here is derived from an EMBL/GenBank/DDBJ whole genome shotgun (WGS) entry which is preliminary data.</text>
</comment>
<dbReference type="InterPro" id="IPR052021">
    <property type="entry name" value="Type-I_RS_S_subunit"/>
</dbReference>
<sequence length="382" mass="43173">MSEVMDNKITEIIDGKIDRSKWIKWKFSDLVENIVEKVVPKDSGLDHYIGLKHLDTGSLKIRRYGETESLIGNKLKIYKGDLIFAKRNSYLKRVAIADFDAVASAHSLVLRPKSENVNQDFLPFFMMSEKFWQRAIEISVGSLSPTINWKVLAKQEFLLPPKDQQAQLAKLLWAMDEVIEREKEVLSFEEQLFLSYSKSIFSEGVGNQLELKNIGDLIMGQSPKGSTYNENGVGMPFLQGNAEFGAKNPTHIKYTTAPGKVVKKDTILISVRAPVGDLNIADREYCIGRGLAGIYIENEDLRNYFFNFLKYARLELEKNSTGSTFKAINKDTLSTLKCIIPQDAELKDNSNKLNSILNATELLSKKIISSKSLQKSLINQVF</sequence>
<evidence type="ECO:0000313" key="6">
    <source>
        <dbReference type="Proteomes" id="UP001252186"/>
    </source>
</evidence>
<dbReference type="InterPro" id="IPR000055">
    <property type="entry name" value="Restrct_endonuc_typeI_TRD"/>
</dbReference>
<protein>
    <submittedName>
        <fullName evidence="5">Restriction endonuclease subunit S</fullName>
        <ecNumber evidence="5">3.1.21.-</ecNumber>
    </submittedName>
</protein>
<gene>
    <name evidence="5" type="ORF">RM519_02555</name>
</gene>
<dbReference type="GO" id="GO:0004519">
    <property type="term" value="F:endonuclease activity"/>
    <property type="evidence" value="ECO:0007669"/>
    <property type="project" value="UniProtKB-KW"/>
</dbReference>
<comment type="similarity">
    <text evidence="1">Belongs to the type-I restriction system S methylase family.</text>
</comment>
<dbReference type="Proteomes" id="UP001252186">
    <property type="component" value="Unassembled WGS sequence"/>
</dbReference>
<proteinExistence type="inferred from homology"/>
<dbReference type="CDD" id="cd16961">
    <property type="entry name" value="RMtype1_S_TRD-CR_like"/>
    <property type="match status" value="1"/>
</dbReference>
<keyword evidence="5" id="KW-0255">Endonuclease</keyword>
<dbReference type="InterPro" id="IPR044946">
    <property type="entry name" value="Restrct_endonuc_typeI_TRD_sf"/>
</dbReference>
<dbReference type="PANTHER" id="PTHR30408:SF12">
    <property type="entry name" value="TYPE I RESTRICTION ENZYME MJAVIII SPECIFICITY SUBUNIT"/>
    <property type="match status" value="1"/>
</dbReference>
<dbReference type="SUPFAM" id="SSF116734">
    <property type="entry name" value="DNA methylase specificity domain"/>
    <property type="match status" value="2"/>
</dbReference>
<dbReference type="EC" id="3.1.21.-" evidence="5"/>
<evidence type="ECO:0000256" key="2">
    <source>
        <dbReference type="ARBA" id="ARBA00022747"/>
    </source>
</evidence>
<dbReference type="Gene3D" id="3.90.220.20">
    <property type="entry name" value="DNA methylase specificity domains"/>
    <property type="match status" value="2"/>
</dbReference>
<keyword evidence="5" id="KW-0378">Hydrolase</keyword>
<evidence type="ECO:0000313" key="5">
    <source>
        <dbReference type="EMBL" id="MDT0552117.1"/>
    </source>
</evidence>
<keyword evidence="6" id="KW-1185">Reference proteome</keyword>
<feature type="domain" description="Type I restriction modification DNA specificity" evidence="4">
    <location>
        <begin position="73"/>
        <end position="183"/>
    </location>
</feature>
<evidence type="ECO:0000256" key="3">
    <source>
        <dbReference type="ARBA" id="ARBA00023125"/>
    </source>
</evidence>
<keyword evidence="5" id="KW-0540">Nuclease</keyword>
<evidence type="ECO:0000259" key="4">
    <source>
        <dbReference type="Pfam" id="PF01420"/>
    </source>
</evidence>
<keyword evidence="3" id="KW-0238">DNA-binding</keyword>
<evidence type="ECO:0000256" key="1">
    <source>
        <dbReference type="ARBA" id="ARBA00010923"/>
    </source>
</evidence>
<dbReference type="GO" id="GO:0016787">
    <property type="term" value="F:hydrolase activity"/>
    <property type="evidence" value="ECO:0007669"/>
    <property type="project" value="UniProtKB-KW"/>
</dbReference>
<name>A0ABU2Y257_9FLAO</name>
<dbReference type="PANTHER" id="PTHR30408">
    <property type="entry name" value="TYPE-1 RESTRICTION ENZYME ECOKI SPECIFICITY PROTEIN"/>
    <property type="match status" value="1"/>
</dbReference>
<feature type="domain" description="Type I restriction modification DNA specificity" evidence="4">
    <location>
        <begin position="210"/>
        <end position="367"/>
    </location>
</feature>
<dbReference type="Pfam" id="PF01420">
    <property type="entry name" value="Methylase_S"/>
    <property type="match status" value="2"/>
</dbReference>